<keyword evidence="5 10" id="KW-0812">Transmembrane</keyword>
<evidence type="ECO:0000256" key="2">
    <source>
        <dbReference type="ARBA" id="ARBA00004141"/>
    </source>
</evidence>
<feature type="transmembrane region" description="Helical" evidence="10">
    <location>
        <begin position="309"/>
        <end position="333"/>
    </location>
</feature>
<feature type="transmembrane region" description="Helical" evidence="10">
    <location>
        <begin position="419"/>
        <end position="435"/>
    </location>
</feature>
<feature type="transmembrane region" description="Helical" evidence="10">
    <location>
        <begin position="211"/>
        <end position="236"/>
    </location>
</feature>
<name>A0ABT3L0H4_9CYAN</name>
<evidence type="ECO:0000256" key="5">
    <source>
        <dbReference type="ARBA" id="ARBA00022692"/>
    </source>
</evidence>
<accession>A0ABT3L0H4</accession>
<feature type="transmembrane region" description="Helical" evidence="10">
    <location>
        <begin position="280"/>
        <end position="297"/>
    </location>
</feature>
<comment type="caution">
    <text evidence="12">The sequence shown here is derived from an EMBL/GenBank/DDBJ whole genome shotgun (WGS) entry which is preliminary data.</text>
</comment>
<evidence type="ECO:0000313" key="12">
    <source>
        <dbReference type="EMBL" id="MCW6034998.1"/>
    </source>
</evidence>
<protein>
    <submittedName>
        <fullName evidence="12">Site-2 protease family protein</fullName>
    </submittedName>
</protein>
<feature type="transmembrane region" description="Helical" evidence="10">
    <location>
        <begin position="59"/>
        <end position="78"/>
    </location>
</feature>
<feature type="transmembrane region" description="Helical" evidence="10">
    <location>
        <begin position="33"/>
        <end position="53"/>
    </location>
</feature>
<evidence type="ECO:0000256" key="3">
    <source>
        <dbReference type="ARBA" id="ARBA00007931"/>
    </source>
</evidence>
<sequence>MTIVEFVLLICLGLLSYLIVKRTVSHLTTTPIWLLWLVLMLPPLLLSVWLLLFGEDQPLPLALLILPFILCPLLYWWLIQKGRRPLSATEEGEDGLTLKTKGMAATSDNKLMAKPLTPEEEKRLRNCFPWGVYYLQNVDYRPQAILCRGRLKSNPEVAYHTVRENVEQKFGDRFLLIFQEGTPNKPFFALVPNPWSKQKTAAQTEPLKRPVLALALLFITLFTTTVIGVEFAGFTVDQLQTDPSLLVQGLPYSLPLVAILGVHELSHYGAAIHYKIRATLPYFIPMPFFLGTFGAFIQMRSPVPHRKALFDVAIAGPVGGFLLSLPILIWGLMLSETTPLLQESSLLNFQALDPRFSLFLSVLGKWTLGSDLTTNMAIALHPLAIAGYLGIIVTALNLMPVGQLDGGHIVHSMFGQRSAIAIGQVARLLMLIFALRRPEFMVWAVILLFLPTADEPALNDVTELDNRRDLLGLLALGLLVIILLPVPGILAQWLNL</sequence>
<keyword evidence="13" id="KW-1185">Reference proteome</keyword>
<evidence type="ECO:0000256" key="8">
    <source>
        <dbReference type="ARBA" id="ARBA00022989"/>
    </source>
</evidence>
<comment type="cofactor">
    <cofactor evidence="1">
        <name>Zn(2+)</name>
        <dbReference type="ChEBI" id="CHEBI:29105"/>
    </cofactor>
</comment>
<dbReference type="Pfam" id="PF02163">
    <property type="entry name" value="Peptidase_M50"/>
    <property type="match status" value="1"/>
</dbReference>
<dbReference type="Proteomes" id="UP001526426">
    <property type="component" value="Unassembled WGS sequence"/>
</dbReference>
<gene>
    <name evidence="12" type="ORF">K4A83_01745</name>
</gene>
<dbReference type="GO" id="GO:0006508">
    <property type="term" value="P:proteolysis"/>
    <property type="evidence" value="ECO:0007669"/>
    <property type="project" value="UniProtKB-KW"/>
</dbReference>
<organism evidence="12 13">
    <name type="scientific">Spirulina subsalsa FACHB-351</name>
    <dbReference type="NCBI Taxonomy" id="234711"/>
    <lineage>
        <taxon>Bacteria</taxon>
        <taxon>Bacillati</taxon>
        <taxon>Cyanobacteriota</taxon>
        <taxon>Cyanophyceae</taxon>
        <taxon>Spirulinales</taxon>
        <taxon>Spirulinaceae</taxon>
        <taxon>Spirulina</taxon>
    </lineage>
</organism>
<keyword evidence="9 10" id="KW-0472">Membrane</keyword>
<feature type="domain" description="Peptidase M50" evidence="11">
    <location>
        <begin position="254"/>
        <end position="418"/>
    </location>
</feature>
<dbReference type="PANTHER" id="PTHR31412">
    <property type="entry name" value="ZINC METALLOPROTEASE EGY1"/>
    <property type="match status" value="1"/>
</dbReference>
<evidence type="ECO:0000259" key="11">
    <source>
        <dbReference type="Pfam" id="PF02163"/>
    </source>
</evidence>
<keyword evidence="4 12" id="KW-0645">Protease</keyword>
<feature type="transmembrane region" description="Helical" evidence="10">
    <location>
        <begin position="6"/>
        <end position="24"/>
    </location>
</feature>
<evidence type="ECO:0000256" key="9">
    <source>
        <dbReference type="ARBA" id="ARBA00023136"/>
    </source>
</evidence>
<evidence type="ECO:0000313" key="13">
    <source>
        <dbReference type="Proteomes" id="UP001526426"/>
    </source>
</evidence>
<evidence type="ECO:0000256" key="7">
    <source>
        <dbReference type="ARBA" id="ARBA00022946"/>
    </source>
</evidence>
<reference evidence="12 13" key="1">
    <citation type="submission" date="2021-08" db="EMBL/GenBank/DDBJ databases">
        <title>Draft genome sequence of Spirulina subsalsa with high tolerance to salinity and hype-accumulation of phycocyanin.</title>
        <authorList>
            <person name="Pei H."/>
            <person name="Jiang L."/>
        </authorList>
    </citation>
    <scope>NUCLEOTIDE SEQUENCE [LARGE SCALE GENOMIC DNA]</scope>
    <source>
        <strain evidence="12 13">FACHB-351</strain>
    </source>
</reference>
<feature type="transmembrane region" description="Helical" evidence="10">
    <location>
        <begin position="470"/>
        <end position="494"/>
    </location>
</feature>
<keyword evidence="7" id="KW-0809">Transit peptide</keyword>
<dbReference type="InterPro" id="IPR044838">
    <property type="entry name" value="EGY1-like"/>
</dbReference>
<evidence type="ECO:0000256" key="1">
    <source>
        <dbReference type="ARBA" id="ARBA00001947"/>
    </source>
</evidence>
<keyword evidence="6" id="KW-0378">Hydrolase</keyword>
<evidence type="ECO:0000256" key="10">
    <source>
        <dbReference type="SAM" id="Phobius"/>
    </source>
</evidence>
<dbReference type="InterPro" id="IPR008915">
    <property type="entry name" value="Peptidase_M50"/>
</dbReference>
<evidence type="ECO:0000256" key="6">
    <source>
        <dbReference type="ARBA" id="ARBA00022801"/>
    </source>
</evidence>
<dbReference type="CDD" id="cd06160">
    <property type="entry name" value="S2P-M50_like_2"/>
    <property type="match status" value="1"/>
</dbReference>
<dbReference type="GO" id="GO:0008233">
    <property type="term" value="F:peptidase activity"/>
    <property type="evidence" value="ECO:0007669"/>
    <property type="project" value="UniProtKB-KW"/>
</dbReference>
<proteinExistence type="inferred from homology"/>
<comment type="subcellular location">
    <subcellularLocation>
        <location evidence="2">Membrane</location>
        <topology evidence="2">Multi-pass membrane protein</topology>
    </subcellularLocation>
</comment>
<keyword evidence="8 10" id="KW-1133">Transmembrane helix</keyword>
<dbReference type="PANTHER" id="PTHR31412:SF0">
    <property type="entry name" value="ZINC METALLOPROTEASE EGY1, CHLOROPLASTIC-RELATED"/>
    <property type="match status" value="1"/>
</dbReference>
<comment type="similarity">
    <text evidence="3">Belongs to the peptidase M50B family.</text>
</comment>
<dbReference type="EMBL" id="JAIHOM010000005">
    <property type="protein sequence ID" value="MCW6034998.1"/>
    <property type="molecule type" value="Genomic_DNA"/>
</dbReference>
<feature type="transmembrane region" description="Helical" evidence="10">
    <location>
        <begin position="376"/>
        <end position="398"/>
    </location>
</feature>
<evidence type="ECO:0000256" key="4">
    <source>
        <dbReference type="ARBA" id="ARBA00022670"/>
    </source>
</evidence>